<comment type="caution">
    <text evidence="2">The sequence shown here is derived from an EMBL/GenBank/DDBJ whole genome shotgun (WGS) entry which is preliminary data.</text>
</comment>
<name>A0ABR6Y7L2_9BURK</name>
<evidence type="ECO:0000313" key="2">
    <source>
        <dbReference type="EMBL" id="MBC3872580.1"/>
    </source>
</evidence>
<keyword evidence="3" id="KW-1185">Reference proteome</keyword>
<dbReference type="RefSeq" id="WP_186940569.1">
    <property type="nucleotide sequence ID" value="NZ_JACOGA010000002.1"/>
</dbReference>
<reference evidence="2 3" key="1">
    <citation type="submission" date="2020-08" db="EMBL/GenBank/DDBJ databases">
        <title>Novel species isolated from subtropical streams in China.</title>
        <authorList>
            <person name="Lu H."/>
        </authorList>
    </citation>
    <scope>NUCLEOTIDE SEQUENCE [LARGE SCALE GENOMIC DNA]</scope>
    <source>
        <strain evidence="2 3">LX15W</strain>
    </source>
</reference>
<protein>
    <submittedName>
        <fullName evidence="2">Uncharacterized protein</fullName>
    </submittedName>
</protein>
<sequence>MHFIGTFIILIVVSLSSTANATNSMSNKKAHLICENIVNKINTGKMSENLIRFSNLEEVDRKIFSEIKSTPNQINGIYRVSIQGKNRVFAKTSDLGSCGECSIIDTQSTQTELYPPDDQEHFRWAHWGNCDHLLLIHGEPIVVSGRFMVGESVAGLISWIAPDGAKRALCHLTRKNHFSYVQRVNLNKGLCTAAIQSNLEYLPWSAKVSTEKLKKRNQKLAVPFDHTVDLLVDLDMDKKIDHIVRLNHSNSAGCGSSEQWLASISPNGSIETNSPLNAALLAAQRGPIQPTTTRSDIQIFKYQENPYVVMSSRSTFVKDINMSVTSFWQGIEQEWCSYTILPKHAVLKYYPVETWPAR</sequence>
<feature type="signal peptide" evidence="1">
    <location>
        <begin position="1"/>
        <end position="21"/>
    </location>
</feature>
<keyword evidence="1" id="KW-0732">Signal</keyword>
<dbReference type="EMBL" id="JACOGA010000002">
    <property type="protein sequence ID" value="MBC3872580.1"/>
    <property type="molecule type" value="Genomic_DNA"/>
</dbReference>
<accession>A0ABR6Y7L2</accession>
<proteinExistence type="predicted"/>
<organism evidence="2 3">
    <name type="scientific">Undibacterium flavidum</name>
    <dbReference type="NCBI Taxonomy" id="2762297"/>
    <lineage>
        <taxon>Bacteria</taxon>
        <taxon>Pseudomonadati</taxon>
        <taxon>Pseudomonadota</taxon>
        <taxon>Betaproteobacteria</taxon>
        <taxon>Burkholderiales</taxon>
        <taxon>Oxalobacteraceae</taxon>
        <taxon>Undibacterium</taxon>
    </lineage>
</organism>
<gene>
    <name evidence="2" type="ORF">H8K55_03185</name>
</gene>
<evidence type="ECO:0000256" key="1">
    <source>
        <dbReference type="SAM" id="SignalP"/>
    </source>
</evidence>
<dbReference type="Proteomes" id="UP000624279">
    <property type="component" value="Unassembled WGS sequence"/>
</dbReference>
<feature type="chain" id="PRO_5046775277" evidence="1">
    <location>
        <begin position="22"/>
        <end position="358"/>
    </location>
</feature>
<evidence type="ECO:0000313" key="3">
    <source>
        <dbReference type="Proteomes" id="UP000624279"/>
    </source>
</evidence>